<reference evidence="8 9" key="1">
    <citation type="submission" date="2018-07" db="EMBL/GenBank/DDBJ databases">
        <title>Draft genome of the type strain Streptomyces armeniacus ATCC 15676.</title>
        <authorList>
            <person name="Labana P."/>
            <person name="Gosse J.T."/>
            <person name="Boddy C.N."/>
        </authorList>
    </citation>
    <scope>NUCLEOTIDE SEQUENCE [LARGE SCALE GENOMIC DNA]</scope>
    <source>
        <strain evidence="8 9">ATCC 15676</strain>
    </source>
</reference>
<evidence type="ECO:0000256" key="2">
    <source>
        <dbReference type="ARBA" id="ARBA00022598"/>
    </source>
</evidence>
<dbReference type="Gene3D" id="3.40.50.12780">
    <property type="entry name" value="N-terminal domain of ligase-like"/>
    <property type="match status" value="1"/>
</dbReference>
<dbReference type="CDD" id="cd05907">
    <property type="entry name" value="VL_LC_FACS_like"/>
    <property type="match status" value="1"/>
</dbReference>
<evidence type="ECO:0000256" key="3">
    <source>
        <dbReference type="ARBA" id="ARBA00022832"/>
    </source>
</evidence>
<dbReference type="EMBL" id="CP031320">
    <property type="protein sequence ID" value="AXK33345.1"/>
    <property type="molecule type" value="Genomic_DNA"/>
</dbReference>
<dbReference type="GO" id="GO:0004467">
    <property type="term" value="F:long-chain fatty acid-CoA ligase activity"/>
    <property type="evidence" value="ECO:0007669"/>
    <property type="project" value="UniProtKB-EC"/>
</dbReference>
<sequence length="616" mass="66309">MREYSLPPLVDPVYEGGLADSVYETAAREPGLPQLARREEGAGGLRDGAWRPMTAAAFRNEVLALAKGLLADGIRFGEPVAVMARTSYEWTLFSYALWSVGARVVTVYPTSSPDQVRRILASSGACAIVVENEQHAMTLGSACGTLPSLRRVWQLDTGCVAKLTSAGTPVADEEVHRHRRAVTPDSTAALIYTSGTTGPPRGCVITHANLAVECDTLLKGWRQLMAEPGEQPAILAFLPMCHVYGLMVSVLCLRGGVLLGHQSDPAPEALLPALASFRPTCVFAVPYIFERIFARARRAAEEQGRLRLFEQAVRTAEQYAEAAEQRALGTGPGPGPALRVRRALADRLVYRRIRAVLGGRTRNVVSGGSTLSRELGLVFSGAGITVYDGYGLTETTAAVTAQPPERPRFGTVGRPLPGTSLHIARDGEVWVRGRTICAGYVAGAADEGPRPDGWLATGDVGYLDDGYLVITGRKKDVIVTSGGETVAPLVLEERLRAHPLVSQALVVGEDRPYIAALVTLDPDALEHWQRYGRTGRGSGYGQGNVHGRSIGEELRREIDRAVAAANSAVSRAESIRAFRILSEEFSVDNGMMTPSLKLRRGAIVRMYAAEIDELYA</sequence>
<evidence type="ECO:0000259" key="7">
    <source>
        <dbReference type="Pfam" id="PF00501"/>
    </source>
</evidence>
<proteinExistence type="inferred from homology"/>
<comment type="similarity">
    <text evidence="1">Belongs to the ATP-dependent AMP-binding enzyme family.</text>
</comment>
<dbReference type="PANTHER" id="PTHR43272:SF32">
    <property type="entry name" value="AMP-DEPENDENT SYNTHETASE_LIGASE DOMAIN-CONTAINING PROTEIN"/>
    <property type="match status" value="1"/>
</dbReference>
<dbReference type="InterPro" id="IPR042099">
    <property type="entry name" value="ANL_N_sf"/>
</dbReference>
<dbReference type="Pfam" id="PF23562">
    <property type="entry name" value="AMP-binding_C_3"/>
    <property type="match status" value="1"/>
</dbReference>
<dbReference type="RefSeq" id="WP_208878135.1">
    <property type="nucleotide sequence ID" value="NZ_CP031320.1"/>
</dbReference>
<evidence type="ECO:0000256" key="6">
    <source>
        <dbReference type="ARBA" id="ARBA00032875"/>
    </source>
</evidence>
<dbReference type="PANTHER" id="PTHR43272">
    <property type="entry name" value="LONG-CHAIN-FATTY-ACID--COA LIGASE"/>
    <property type="match status" value="1"/>
</dbReference>
<comment type="catalytic activity">
    <reaction evidence="5">
        <text>a long-chain fatty acid + ATP + CoA = a long-chain fatty acyl-CoA + AMP + diphosphate</text>
        <dbReference type="Rhea" id="RHEA:15421"/>
        <dbReference type="ChEBI" id="CHEBI:30616"/>
        <dbReference type="ChEBI" id="CHEBI:33019"/>
        <dbReference type="ChEBI" id="CHEBI:57287"/>
        <dbReference type="ChEBI" id="CHEBI:57560"/>
        <dbReference type="ChEBI" id="CHEBI:83139"/>
        <dbReference type="ChEBI" id="CHEBI:456215"/>
        <dbReference type="EC" id="6.2.1.3"/>
    </reaction>
    <physiologicalReaction direction="left-to-right" evidence="5">
        <dbReference type="Rhea" id="RHEA:15422"/>
    </physiologicalReaction>
</comment>
<gene>
    <name evidence="8" type="ORF">DVA86_12460</name>
</gene>
<evidence type="ECO:0000256" key="5">
    <source>
        <dbReference type="ARBA" id="ARBA00024484"/>
    </source>
</evidence>
<dbReference type="PROSITE" id="PS00455">
    <property type="entry name" value="AMP_BINDING"/>
    <property type="match status" value="1"/>
</dbReference>
<keyword evidence="9" id="KW-1185">Reference proteome</keyword>
<feature type="domain" description="AMP-dependent synthetase/ligase" evidence="7">
    <location>
        <begin position="37"/>
        <end position="440"/>
    </location>
</feature>
<dbReference type="InterPro" id="IPR045851">
    <property type="entry name" value="AMP-bd_C_sf"/>
</dbReference>
<dbReference type="InterPro" id="IPR000873">
    <property type="entry name" value="AMP-dep_synth/lig_dom"/>
</dbReference>
<evidence type="ECO:0000256" key="1">
    <source>
        <dbReference type="ARBA" id="ARBA00006432"/>
    </source>
</evidence>
<organism evidence="8 9">
    <name type="scientific">Streptomyces armeniacus</name>
    <dbReference type="NCBI Taxonomy" id="83291"/>
    <lineage>
        <taxon>Bacteria</taxon>
        <taxon>Bacillati</taxon>
        <taxon>Actinomycetota</taxon>
        <taxon>Actinomycetes</taxon>
        <taxon>Kitasatosporales</taxon>
        <taxon>Streptomycetaceae</taxon>
        <taxon>Streptomyces</taxon>
    </lineage>
</organism>
<dbReference type="Proteomes" id="UP000254425">
    <property type="component" value="Chromosome"/>
</dbReference>
<evidence type="ECO:0000256" key="4">
    <source>
        <dbReference type="ARBA" id="ARBA00023098"/>
    </source>
</evidence>
<protein>
    <recommendedName>
        <fullName evidence="6">Acyl-CoA synthetase</fullName>
    </recommendedName>
</protein>
<dbReference type="Gene3D" id="3.30.300.30">
    <property type="match status" value="1"/>
</dbReference>
<dbReference type="SUPFAM" id="SSF56801">
    <property type="entry name" value="Acetyl-CoA synthetase-like"/>
    <property type="match status" value="1"/>
</dbReference>
<dbReference type="Pfam" id="PF00501">
    <property type="entry name" value="AMP-binding"/>
    <property type="match status" value="1"/>
</dbReference>
<accession>A0A345XNX9</accession>
<evidence type="ECO:0000313" key="9">
    <source>
        <dbReference type="Proteomes" id="UP000254425"/>
    </source>
</evidence>
<dbReference type="GO" id="GO:0016020">
    <property type="term" value="C:membrane"/>
    <property type="evidence" value="ECO:0007669"/>
    <property type="project" value="TreeGrafter"/>
</dbReference>
<dbReference type="KEGG" id="sarm:DVA86_12460"/>
<dbReference type="AlphaFoldDB" id="A0A345XNX9"/>
<keyword evidence="4" id="KW-0443">Lipid metabolism</keyword>
<name>A0A345XNX9_9ACTN</name>
<keyword evidence="2 8" id="KW-0436">Ligase</keyword>
<evidence type="ECO:0000313" key="8">
    <source>
        <dbReference type="EMBL" id="AXK33345.1"/>
    </source>
</evidence>
<keyword evidence="3" id="KW-0276">Fatty acid metabolism</keyword>
<dbReference type="InterPro" id="IPR020845">
    <property type="entry name" value="AMP-binding_CS"/>
</dbReference>